<dbReference type="Proteomes" id="UP000018291">
    <property type="component" value="Unassembled WGS sequence"/>
</dbReference>
<gene>
    <name evidence="2" type="ORF">BN381_250008</name>
</gene>
<keyword evidence="3" id="KW-1185">Reference proteome</keyword>
<organism evidence="2 3">
    <name type="scientific">Candidatus Neomicrothrix parvicella RN1</name>
    <dbReference type="NCBI Taxonomy" id="1229780"/>
    <lineage>
        <taxon>Bacteria</taxon>
        <taxon>Bacillati</taxon>
        <taxon>Actinomycetota</taxon>
        <taxon>Acidimicrobiia</taxon>
        <taxon>Acidimicrobiales</taxon>
        <taxon>Microthrixaceae</taxon>
        <taxon>Candidatus Neomicrothrix</taxon>
    </lineage>
</organism>
<dbReference type="STRING" id="1229780.BN381_250008"/>
<reference evidence="2 3" key="1">
    <citation type="journal article" date="2013" name="ISME J.">
        <title>Metabolic model for the filamentous 'Candidatus Microthrix parvicella' based on genomic and metagenomic analyses.</title>
        <authorList>
            <person name="Jon McIlroy S."/>
            <person name="Kristiansen R."/>
            <person name="Albertsen M."/>
            <person name="Michael Karst S."/>
            <person name="Rossetti S."/>
            <person name="Lund Nielsen J."/>
            <person name="Tandoi V."/>
            <person name="James Seviour R."/>
            <person name="Nielsen P.H."/>
        </authorList>
    </citation>
    <scope>NUCLEOTIDE SEQUENCE [LARGE SCALE GENOMIC DNA]</scope>
    <source>
        <strain evidence="2 3">RN1</strain>
    </source>
</reference>
<evidence type="ECO:0000313" key="3">
    <source>
        <dbReference type="Proteomes" id="UP000018291"/>
    </source>
</evidence>
<dbReference type="AlphaFoldDB" id="R4YYS6"/>
<dbReference type="HOGENOM" id="CLU_2272281_0_0_11"/>
<evidence type="ECO:0000313" key="2">
    <source>
        <dbReference type="EMBL" id="CCM63515.1"/>
    </source>
</evidence>
<proteinExistence type="predicted"/>
<dbReference type="EMBL" id="CANL01000018">
    <property type="protein sequence ID" value="CCM63515.1"/>
    <property type="molecule type" value="Genomic_DNA"/>
</dbReference>
<feature type="compositionally biased region" description="Low complexity" evidence="1">
    <location>
        <begin position="76"/>
        <end position="86"/>
    </location>
</feature>
<protein>
    <submittedName>
        <fullName evidence="2">Uncharacterized protein</fullName>
    </submittedName>
</protein>
<feature type="region of interest" description="Disordered" evidence="1">
    <location>
        <begin position="49"/>
        <end position="102"/>
    </location>
</feature>
<sequence>MEQVRERVIREQHMALTVEDRPDRVLTNSLTYKAGGGPEHVTLAWCQPDRHNRHPTSKNMGVILPGMNQDRESQPARKTPAAAPARQLGTGLRGAGRLHYLR</sequence>
<accession>R4YYS6</accession>
<comment type="caution">
    <text evidence="2">The sequence shown here is derived from an EMBL/GenBank/DDBJ whole genome shotgun (WGS) entry which is preliminary data.</text>
</comment>
<evidence type="ECO:0000256" key="1">
    <source>
        <dbReference type="SAM" id="MobiDB-lite"/>
    </source>
</evidence>
<name>R4YYS6_9ACTN</name>